<dbReference type="InterPro" id="IPR028204">
    <property type="entry name" value="Tricorn_C1"/>
</dbReference>
<gene>
    <name evidence="12" type="ORF">FOA19_10270</name>
</gene>
<evidence type="ECO:0000313" key="13">
    <source>
        <dbReference type="Proteomes" id="UP000324133"/>
    </source>
</evidence>
<dbReference type="OrthoDB" id="9815657at2"/>
<sequence length="1073" mass="120438">MLKRLLYTGALVASTISVAQAQNAPSWLRYSSISPDGQTIVFTYKGDLYRVPASGGTALPLTLHEAHDFMPIWSKDGKTIVFASDRYGNFDLFQMPATGGEAKRMTFHSANEYPYEFSPDGKTVYFGSTRMDQAANRQFPTFASPELYKVAVGGGRVQQVLTTPAEEVKLSQNGQIMLYQDKKGGENQWRKHHVSSVARDLWSFDTKTGKHTKLTTYAGEDRTPVFTDNDKTIYYLSEESGTFNVHRMAMDKPGTSTKVTNYTKHPVRFLTASTNGVLCFGFDGDLYTLQGNGAPQKVNVVIATDVKANNERIVPVSGNGVQDLAVSPNGKEVAFIYRGEVFVSAVEGTATKRITNTPEQERNVSFSPDGKTLIYATERGKGWKIFQTQITRKEEPYFYASTLLNETPVINNDKENYEPQFSPDGKEIAFVEDRMTLKVYNIADKKVRTLLTTNELFSMRDNDQYFTWSPDSKWIAFDFSEPGFANGEVGLISADGKSKKINLTESGYQDDSPQWMAGGNMLIWNSTREGMRAQANSGGAQSDIFAMFMTQAAYDKFRLSKEDYALVKEADEKAAKEKEKDKKKKKDEELTIDWEGLKTRKSRLTLHSSQLGDALVSKDGETLYYLARFERGYNLWSTNLRTKETKMAVTLNANRASMDWDKDFKNLFLLADGRVIKLDPTANKQENVAISGDMNLNVAAERAFMFEHVWRRTQKTFYTAGFHGANWNALKGDYEKYLPHISNNYEFSEMLSELLGELNVSHSGSSFSNVPVNADATASLGVFYDPTFTENGLKIDEVILEGPLQRAGFDVKPGMVIEKIDGETLSSDKDYAQFLNRKAGKNTLVTIYDPVSKKRRDITVKPISQSEESSLLYKRWVRRNAEEVDRLSNGQLGYVHIPGMNDPSYRTVYEEVMGKYANRKGMVVDTRNNGGGDLVADLAMFLSGKMFLNYTTDNRSTGIEPSFRWNKPSIALANEANYSDGHCFAFSYQDLKLGKLVGMPVPGTCTFAGWESLQDNSVRWGVPPLGVKDVQGRYLENLQTEPDVKVMNEFEQVSKGKDQQLEVAVQELLKEVK</sequence>
<reference evidence="12 13" key="1">
    <citation type="submission" date="2019-07" db="EMBL/GenBank/DDBJ databases">
        <title>Rufibacter sp. nov., isolated from lake sediment.</title>
        <authorList>
            <person name="Qu J.-H."/>
        </authorList>
    </citation>
    <scope>NUCLEOTIDE SEQUENCE [LARGE SCALE GENOMIC DNA]</scope>
    <source>
        <strain evidence="12 13">NBS58-1</strain>
    </source>
</reference>
<dbReference type="SUPFAM" id="SSF82171">
    <property type="entry name" value="DPP6 N-terminal domain-like"/>
    <property type="match status" value="1"/>
</dbReference>
<dbReference type="InterPro" id="IPR011042">
    <property type="entry name" value="6-blade_b-propeller_TolB-like"/>
</dbReference>
<protein>
    <recommendedName>
        <fullName evidence="7">Tricorn protease homolog</fullName>
        <ecNumber evidence="7">3.4.21.-</ecNumber>
    </recommendedName>
</protein>
<name>A0A5B6TEL6_9BACT</name>
<evidence type="ECO:0000256" key="6">
    <source>
        <dbReference type="ARBA" id="ARBA00022825"/>
    </source>
</evidence>
<keyword evidence="10" id="KW-0732">Signal</keyword>
<keyword evidence="5 7" id="KW-0378">Hydrolase</keyword>
<organism evidence="12 13">
    <name type="scientific">Rufibacter hautae</name>
    <dbReference type="NCBI Taxonomy" id="2595005"/>
    <lineage>
        <taxon>Bacteria</taxon>
        <taxon>Pseudomonadati</taxon>
        <taxon>Bacteroidota</taxon>
        <taxon>Cytophagia</taxon>
        <taxon>Cytophagales</taxon>
        <taxon>Hymenobacteraceae</taxon>
        <taxon>Rufibacter</taxon>
    </lineage>
</organism>
<feature type="signal peptide" evidence="10">
    <location>
        <begin position="1"/>
        <end position="21"/>
    </location>
</feature>
<comment type="function">
    <text evidence="7">Degrades oligopeptides.</text>
</comment>
<feature type="active site" description="Charge relay system" evidence="8">
    <location>
        <position position="1036"/>
    </location>
</feature>
<dbReference type="PANTHER" id="PTHR43253:SF1">
    <property type="entry name" value="TRICORN PROTEASE HOMOLOG 2-RELATED"/>
    <property type="match status" value="1"/>
</dbReference>
<dbReference type="CDD" id="cd07562">
    <property type="entry name" value="Peptidase_S41_TRI"/>
    <property type="match status" value="1"/>
</dbReference>
<dbReference type="EMBL" id="VKKY01000002">
    <property type="protein sequence ID" value="KAA3437680.1"/>
    <property type="molecule type" value="Genomic_DNA"/>
</dbReference>
<dbReference type="Pfam" id="PF26549">
    <property type="entry name" value="Tricorn_N"/>
    <property type="match status" value="1"/>
</dbReference>
<evidence type="ECO:0000256" key="4">
    <source>
        <dbReference type="ARBA" id="ARBA00022670"/>
    </source>
</evidence>
<evidence type="ECO:0000256" key="2">
    <source>
        <dbReference type="ARBA" id="ARBA00008524"/>
    </source>
</evidence>
<dbReference type="Gene3D" id="2.120.10.60">
    <property type="entry name" value="Tricorn protease N-terminal domain"/>
    <property type="match status" value="2"/>
</dbReference>
<dbReference type="AlphaFoldDB" id="A0A5B6TEL6"/>
<dbReference type="GO" id="GO:0005737">
    <property type="term" value="C:cytoplasm"/>
    <property type="evidence" value="ECO:0007669"/>
    <property type="project" value="UniProtKB-SubCell"/>
</dbReference>
<evidence type="ECO:0000256" key="9">
    <source>
        <dbReference type="PIRSR" id="PIRSR036421-3"/>
    </source>
</evidence>
<feature type="domain" description="Tail specific protease" evidence="11">
    <location>
        <begin position="853"/>
        <end position="1047"/>
    </location>
</feature>
<comment type="similarity">
    <text evidence="2 7">Belongs to the peptidase S41B family.</text>
</comment>
<evidence type="ECO:0000256" key="1">
    <source>
        <dbReference type="ARBA" id="ARBA00004496"/>
    </source>
</evidence>
<dbReference type="GO" id="GO:0008236">
    <property type="term" value="F:serine-type peptidase activity"/>
    <property type="evidence" value="ECO:0007669"/>
    <property type="project" value="UniProtKB-UniRule"/>
</dbReference>
<dbReference type="InterPro" id="IPR029414">
    <property type="entry name" value="Tricorn_PDZ"/>
</dbReference>
<dbReference type="InterPro" id="IPR005151">
    <property type="entry name" value="Tail-specific_protease"/>
</dbReference>
<dbReference type="Gene3D" id="3.30.750.44">
    <property type="match status" value="1"/>
</dbReference>
<keyword evidence="6 7" id="KW-0720">Serine protease</keyword>
<feature type="active site" description="Nucleophile" evidence="8">
    <location>
        <position position="979"/>
    </location>
</feature>
<dbReference type="SMART" id="SM00245">
    <property type="entry name" value="TSPc"/>
    <property type="match status" value="1"/>
</dbReference>
<proteinExistence type="inferred from homology"/>
<dbReference type="GO" id="GO:0006508">
    <property type="term" value="P:proteolysis"/>
    <property type="evidence" value="ECO:0007669"/>
    <property type="project" value="UniProtKB-UniRule"/>
</dbReference>
<keyword evidence="4 7" id="KW-0645">Protease</keyword>
<evidence type="ECO:0000256" key="10">
    <source>
        <dbReference type="SAM" id="SignalP"/>
    </source>
</evidence>
<evidence type="ECO:0000256" key="5">
    <source>
        <dbReference type="ARBA" id="ARBA00022801"/>
    </source>
</evidence>
<dbReference type="SUPFAM" id="SSF52096">
    <property type="entry name" value="ClpP/crotonase"/>
    <property type="match status" value="1"/>
</dbReference>
<dbReference type="RefSeq" id="WP_149090743.1">
    <property type="nucleotide sequence ID" value="NZ_VKKY01000002.1"/>
</dbReference>
<feature type="site" description="Transition state stabilizer; via amide nitrogen" evidence="9">
    <location>
        <position position="980"/>
    </location>
</feature>
<dbReference type="InterPro" id="IPR012393">
    <property type="entry name" value="Tricorn_protease"/>
</dbReference>
<dbReference type="Gene3D" id="2.30.42.10">
    <property type="match status" value="1"/>
</dbReference>
<keyword evidence="3 7" id="KW-0963">Cytoplasm</keyword>
<feature type="chain" id="PRO_5022834918" description="Tricorn protease homolog" evidence="10">
    <location>
        <begin position="22"/>
        <end position="1073"/>
    </location>
</feature>
<dbReference type="Pfam" id="PF03572">
    <property type="entry name" value="Peptidase_S41"/>
    <property type="match status" value="1"/>
</dbReference>
<dbReference type="EC" id="3.4.21.-" evidence="7"/>
<dbReference type="InterPro" id="IPR029045">
    <property type="entry name" value="ClpP/crotonase-like_dom_sf"/>
</dbReference>
<evidence type="ECO:0000256" key="7">
    <source>
        <dbReference type="PIRNR" id="PIRNR036421"/>
    </source>
</evidence>
<dbReference type="Pfam" id="PF26550">
    <property type="entry name" value="Tricorn_2nd"/>
    <property type="match status" value="1"/>
</dbReference>
<dbReference type="Gene3D" id="2.120.10.30">
    <property type="entry name" value="TolB, C-terminal domain"/>
    <property type="match status" value="1"/>
</dbReference>
<dbReference type="PANTHER" id="PTHR43253">
    <property type="entry name" value="TRICORN PROTEASE HOMOLOG 2-RELATED"/>
    <property type="match status" value="1"/>
</dbReference>
<keyword evidence="13" id="KW-1185">Reference proteome</keyword>
<evidence type="ECO:0000256" key="3">
    <source>
        <dbReference type="ARBA" id="ARBA00022490"/>
    </source>
</evidence>
<dbReference type="Proteomes" id="UP000324133">
    <property type="component" value="Unassembled WGS sequence"/>
</dbReference>
<dbReference type="Pfam" id="PF14685">
    <property type="entry name" value="PDZ_Tricorn"/>
    <property type="match status" value="1"/>
</dbReference>
<comment type="caution">
    <text evidence="12">The sequence shown here is derived from an EMBL/GenBank/DDBJ whole genome shotgun (WGS) entry which is preliminary data.</text>
</comment>
<evidence type="ECO:0000259" key="11">
    <source>
        <dbReference type="SMART" id="SM00245"/>
    </source>
</evidence>
<dbReference type="Pfam" id="PF14684">
    <property type="entry name" value="Tricorn_C1"/>
    <property type="match status" value="1"/>
</dbReference>
<feature type="active site" description="Charge relay system" evidence="8">
    <location>
        <position position="762"/>
    </location>
</feature>
<evidence type="ECO:0000256" key="8">
    <source>
        <dbReference type="PIRSR" id="PIRSR036421-1"/>
    </source>
</evidence>
<dbReference type="InterPro" id="IPR036034">
    <property type="entry name" value="PDZ_sf"/>
</dbReference>
<dbReference type="SUPFAM" id="SSF50156">
    <property type="entry name" value="PDZ domain-like"/>
    <property type="match status" value="1"/>
</dbReference>
<dbReference type="PIRSF" id="PIRSF036421">
    <property type="entry name" value="Tricorn_protease"/>
    <property type="match status" value="1"/>
</dbReference>
<evidence type="ECO:0000313" key="12">
    <source>
        <dbReference type="EMBL" id="KAA3437680.1"/>
    </source>
</evidence>
<dbReference type="Gene3D" id="3.90.226.10">
    <property type="entry name" value="2-enoyl-CoA Hydratase, Chain A, domain 1"/>
    <property type="match status" value="1"/>
</dbReference>
<comment type="subcellular location">
    <subcellularLocation>
        <location evidence="1 7">Cytoplasm</location>
    </subcellularLocation>
</comment>
<accession>A0A5B6TEL6</accession>